<evidence type="ECO:0000256" key="2">
    <source>
        <dbReference type="SAM" id="SignalP"/>
    </source>
</evidence>
<dbReference type="Gene3D" id="2.60.40.10">
    <property type="entry name" value="Immunoglobulins"/>
    <property type="match status" value="2"/>
</dbReference>
<feature type="domain" description="DUF11" evidence="3">
    <location>
        <begin position="1870"/>
        <end position="1979"/>
    </location>
</feature>
<comment type="caution">
    <text evidence="4">The sequence shown here is derived from an EMBL/GenBank/DDBJ whole genome shotgun (WGS) entry which is preliminary data.</text>
</comment>
<sequence length="2389" mass="240300">MRAPDTSNHHYIFWVRLWLSCALLLLLTALLPTFANAAIITTQATPIPANTGGIAPGSTVRLSAEFNFFTTENCRGASIIMEVPPNSQVLSTSPLSASPTLSSSPSNPSLNPFGIITWSNLPANLTTPNPAPTVFWVDVVVDGGASTGDLLGWSFAIDGSPAGGNCQNNARVGTATIQGTPVVPANLDIDKSVDRLAATPGSQLTYTLTYRNTGNQPASNVVISDSLPAGTSFASATQSGSESGGTVSWQLGSVPGGSSGSVVFTVNVDPGVSDGTTLSNFATIDSDQTSPVDSPTASTLINSPVLLLSKTGPLGNVLPGQQFTYTLSYENSGSLDAANVTLTDVLPAGLNFVSASGNGSLSGSTITWDLGTVSAGATGNETLTVEVDAGAVAGTVLDNLADIQTGALVATSLWSVTVDAAPILRVTKTSSRAVVEPGDLVTYTITYENIGTADANNVEIVDSYPDELIPDSVVNNGTQPDIDLNAQTVTFDVIGALPPGDKRNVQVNYTVDSSVQDGDRIENAVVMTSPSTPLTANALNAVTVRSAPVLNITKTPSVTSANPGDTVTYTISFSNTGTGDATGVTLEDLLHPNTNLISATGSPSVTGDTLSWNIGTLARGASGSFDVVVEIDAGTPVGTFLNNTAAISSTNGGGVATTAQVRVVGSPLMSLDKSVSASLAQPGDQLIYRIDFSNNGTVPATNVVIEDTIPAGITLDQTFGATVVGNTLIWNVGSVPAGATGSVTFTATVDSPAVDGTVLQNNALLRAFGLSAIKDSVTTTIASEARFDLTKQASRTSAKPGDSITYTIQYVNSGTDTATAAVLEDFLPPDVTFVSASSNGSHSNGTVSWNLGDVAAGAIGSETVTVQVNSPLADGTDLINFANISSVDTGTVPANPVTVAVSSAPALTINKTVSKTTAVPGDTLTYRIDITNTGTDQATNVVVEDQLPALVRYISSIGQHNNGRVEWTIPVLAAGKTTSLTLVTAVELAAANGDKLRNSVSVQSDQTPPLTADSTPSQVIVSANPALQLTKTASATTVVPGQSVTFTMSYVNAGTGNAQNATLSDTLPPGLVPQSASNGGLISGQNVNWNLGDLPPWISGQVTVTAQVASPLPNNTDLINLAQLLSASSSTSATATVTVSSAPVLQVDKTVSRSNAQPGDNLTYTITYRNTGTDIATGVVLSDQLPPELSFSGSTGGGNHNGSGLVIWNLPDLPANSSNTVTLSATVNSPIPNGTVIHNSASIDSIETNAVASPVAPANVTINSAPALTISKAASVSQVTPGQRVSYTLTYENIGTDTASNLTLTDNLPPELTFISADSGAVFNPASGTVRWDIGTVDANDGGSVIVTAEVNAPLPNGLQIYNFATISGSNAPPVSSPPNQGTVTISSSPVLDLSKTVSATIANAGQQLVYTLNYANIGTANASGVVLQDTLPAGVTFVSASGGGTHNSGVVNWAFGSLDVGSPGSVTLTVQVDSPIANGTLLNNNASLTAGNAQGTTAASTTTVNSAPQLSIVKSVDKPIVTAGGQLVYTLDYRNTGTDAATNVVIEDALPASVNFISASNSGTFANGTVSWNFASLAAGASGSVILTGQANSPLANGTPLHNSATIRSDLVGPQSASADAVVSSAPRFTLDLTVDKASANPGATLLYRLQYRNIGSDAANSPRLQFTLPPNTGFVNATGGGTLSGGIVSWAPNSIPAGATGLFLVELTINSPLANGTLLSANASVNSAQTKPLGAGPANTTVTSSPVLTIIKRADRQQVGAGLAVTYTIDYANTGTDQATNVVIEDHLPTDATYVSNTGGGTHSGGVVTWNLGTVPANASGSLTVIVNANTPLPDGTVLHNTATIDSDLTQPQSIGPVDVTVTSQPELTMGKQVSAPLVAAGSQVTYTLVYENGGPAAATGTVLVDTVPPNTRFVSATAGGQYDAGNNAVIWNLGNVAPVTSGSVQATLEVLSPLPDGTTIANAAAIGADNATPQTATASVTVTSAPILTVNKSSPQANIAAGGSASYVIDVSNTGSDQAQNVVVVDRLPAGSTPSAITPAGTYNAASSQISWTLPTLDAGTALQFTYNLQAPLGLANGSPFLNSVDVTAQNAATVSDNLILPVQSAPVLTLSKVAPNSVEAGATLSYSLQYANTGNTTALAVTLEDVLPSGTSFVSASNGGTESGGTVRWILGDIAPGASGSVTLQAQADLGLADGSLLLNTASASGNNAQPVSASGSTVVRSHVELDLAVSGGPGTVDAGGQVAFLITYSNIGNQSSAGTQITATLPAGTTFAGTTGGGVYDSATNTVLWALGAIPPGPQASISLLVNVDAGLAGGTLLTTSVTATDGLAQPISGQASVRVSSVAAPTPAPTPVPVMSPALVILLALALLALAAPQLKSGRRHLR</sequence>
<gene>
    <name evidence="4" type="ORF">FV139_08535</name>
</gene>
<dbReference type="Pfam" id="PF01345">
    <property type="entry name" value="DUF11"/>
    <property type="match status" value="17"/>
</dbReference>
<dbReference type="PANTHER" id="PTHR34819">
    <property type="entry name" value="LARGE CYSTEINE-RICH PERIPLASMIC PROTEIN OMCB"/>
    <property type="match status" value="1"/>
</dbReference>
<evidence type="ECO:0000313" key="4">
    <source>
        <dbReference type="EMBL" id="TXS93679.1"/>
    </source>
</evidence>
<feature type="domain" description="DUF11" evidence="3">
    <location>
        <begin position="1991"/>
        <end position="2099"/>
    </location>
</feature>
<feature type="domain" description="DUF11" evidence="3">
    <location>
        <begin position="1268"/>
        <end position="1384"/>
    </location>
</feature>
<keyword evidence="1" id="KW-1133">Transmembrane helix</keyword>
<feature type="domain" description="DUF11" evidence="3">
    <location>
        <begin position="550"/>
        <end position="651"/>
    </location>
</feature>
<dbReference type="InterPro" id="IPR047589">
    <property type="entry name" value="DUF11_rpt"/>
</dbReference>
<feature type="domain" description="DUF11" evidence="3">
    <location>
        <begin position="424"/>
        <end position="537"/>
    </location>
</feature>
<dbReference type="InterPro" id="IPR051172">
    <property type="entry name" value="Chlamydia_OmcB"/>
</dbReference>
<dbReference type="NCBIfam" id="TIGR01451">
    <property type="entry name" value="B_ant_repeat"/>
    <property type="match status" value="17"/>
</dbReference>
<dbReference type="Proteomes" id="UP000321039">
    <property type="component" value="Unassembled WGS sequence"/>
</dbReference>
<keyword evidence="1" id="KW-0812">Transmembrane</keyword>
<reference evidence="4 5" key="1">
    <citation type="submission" date="2019-08" db="EMBL/GenBank/DDBJ databases">
        <title>Parahaliea maris sp. nov., isolated from the surface seawater.</title>
        <authorList>
            <person name="Liu Y."/>
        </authorList>
    </citation>
    <scope>NUCLEOTIDE SEQUENCE [LARGE SCALE GENOMIC DNA]</scope>
    <source>
        <strain evidence="4 5">HSLHS9</strain>
    </source>
</reference>
<feature type="domain" description="DUF11" evidence="3">
    <location>
        <begin position="789"/>
        <end position="895"/>
    </location>
</feature>
<evidence type="ECO:0000259" key="3">
    <source>
        <dbReference type="Pfam" id="PF01345"/>
    </source>
</evidence>
<feature type="domain" description="DUF11" evidence="3">
    <location>
        <begin position="1392"/>
        <end position="1494"/>
    </location>
</feature>
<feature type="domain" description="DUF11" evidence="3">
    <location>
        <begin position="1511"/>
        <end position="1615"/>
    </location>
</feature>
<dbReference type="EMBL" id="VRZA01000003">
    <property type="protein sequence ID" value="TXS93679.1"/>
    <property type="molecule type" value="Genomic_DNA"/>
</dbReference>
<feature type="domain" description="DUF11" evidence="3">
    <location>
        <begin position="1027"/>
        <end position="1127"/>
    </location>
</feature>
<feature type="domain" description="DUF11" evidence="3">
    <location>
        <begin position="1145"/>
        <end position="1248"/>
    </location>
</feature>
<keyword evidence="2" id="KW-0732">Signal</keyword>
<dbReference type="InterPro" id="IPR013783">
    <property type="entry name" value="Ig-like_fold"/>
</dbReference>
<feature type="domain" description="DUF11" evidence="3">
    <location>
        <begin position="309"/>
        <end position="403"/>
    </location>
</feature>
<feature type="domain" description="DUF11" evidence="3">
    <location>
        <begin position="2117"/>
        <end position="2217"/>
    </location>
</feature>
<feature type="domain" description="DUF11" evidence="3">
    <location>
        <begin position="670"/>
        <end position="763"/>
    </location>
</feature>
<name>A0A5C9A0U4_9GAMM</name>
<dbReference type="Gene3D" id="2.60.40.1170">
    <property type="entry name" value="Mu homology domain, subdomain B"/>
    <property type="match status" value="3"/>
</dbReference>
<feature type="signal peptide" evidence="2">
    <location>
        <begin position="1"/>
        <end position="37"/>
    </location>
</feature>
<protein>
    <submittedName>
        <fullName evidence="4">DUF11 domain-containing protein</fullName>
    </submittedName>
</protein>
<accession>A0A5C9A0U4</accession>
<feature type="domain" description="DUF11" evidence="3">
    <location>
        <begin position="187"/>
        <end position="292"/>
    </location>
</feature>
<feature type="domain" description="DUF11" evidence="3">
    <location>
        <begin position="2237"/>
        <end position="2330"/>
    </location>
</feature>
<evidence type="ECO:0000313" key="5">
    <source>
        <dbReference type="Proteomes" id="UP000321039"/>
    </source>
</evidence>
<feature type="domain" description="DUF11" evidence="3">
    <location>
        <begin position="1750"/>
        <end position="1852"/>
    </location>
</feature>
<keyword evidence="5" id="KW-1185">Reference proteome</keyword>
<evidence type="ECO:0000256" key="1">
    <source>
        <dbReference type="SAM" id="Phobius"/>
    </source>
</evidence>
<dbReference type="InterPro" id="IPR001434">
    <property type="entry name" value="OmcB-like_DUF11"/>
</dbReference>
<feature type="transmembrane region" description="Helical" evidence="1">
    <location>
        <begin position="2360"/>
        <end position="2379"/>
    </location>
</feature>
<organism evidence="4 5">
    <name type="scientific">Parahaliea maris</name>
    <dbReference type="NCBI Taxonomy" id="2716870"/>
    <lineage>
        <taxon>Bacteria</taxon>
        <taxon>Pseudomonadati</taxon>
        <taxon>Pseudomonadota</taxon>
        <taxon>Gammaproteobacteria</taxon>
        <taxon>Cellvibrionales</taxon>
        <taxon>Halieaceae</taxon>
        <taxon>Parahaliea</taxon>
    </lineage>
</organism>
<keyword evidence="1" id="KW-0472">Membrane</keyword>
<dbReference type="Gene3D" id="2.60.40.740">
    <property type="match status" value="2"/>
</dbReference>
<feature type="domain" description="DUF11" evidence="3">
    <location>
        <begin position="907"/>
        <end position="1014"/>
    </location>
</feature>
<feature type="chain" id="PRO_5022900481" evidence="2">
    <location>
        <begin position="38"/>
        <end position="2389"/>
    </location>
</feature>
<proteinExistence type="predicted"/>
<dbReference type="PANTHER" id="PTHR34819:SF3">
    <property type="entry name" value="CELL SURFACE PROTEIN"/>
    <property type="match status" value="1"/>
</dbReference>